<dbReference type="PANTHER" id="PTHR43199:SF1">
    <property type="entry name" value="GLUTATHIONE HYDROLASE PROENZYME"/>
    <property type="match status" value="1"/>
</dbReference>
<dbReference type="InterPro" id="IPR029055">
    <property type="entry name" value="Ntn_hydrolases_N"/>
</dbReference>
<proteinExistence type="inferred from homology"/>
<feature type="signal peptide" evidence="5">
    <location>
        <begin position="1"/>
        <end position="26"/>
    </location>
</feature>
<comment type="similarity">
    <text evidence="1">Belongs to the gamma-glutamyltransferase family.</text>
</comment>
<dbReference type="PRINTS" id="PR01210">
    <property type="entry name" value="GGTRANSPTASE"/>
</dbReference>
<dbReference type="PANTHER" id="PTHR43199">
    <property type="entry name" value="GLUTATHIONE HYDROLASE"/>
    <property type="match status" value="1"/>
</dbReference>
<organism evidence="6 7">
    <name type="scientific">Novosphingobium humi</name>
    <dbReference type="NCBI Taxonomy" id="2282397"/>
    <lineage>
        <taxon>Bacteria</taxon>
        <taxon>Pseudomonadati</taxon>
        <taxon>Pseudomonadota</taxon>
        <taxon>Alphaproteobacteria</taxon>
        <taxon>Sphingomonadales</taxon>
        <taxon>Sphingomonadaceae</taxon>
        <taxon>Novosphingobium</taxon>
    </lineage>
</organism>
<protein>
    <submittedName>
        <fullName evidence="6">Gamma-glutamyltransferase family protein</fullName>
    </submittedName>
</protein>
<accession>A0ABY7U3X9</accession>
<feature type="chain" id="PRO_5046133586" evidence="5">
    <location>
        <begin position="27"/>
        <end position="581"/>
    </location>
</feature>
<dbReference type="EMBL" id="CP117417">
    <property type="protein sequence ID" value="WCT78999.1"/>
    <property type="molecule type" value="Genomic_DNA"/>
</dbReference>
<evidence type="ECO:0000256" key="4">
    <source>
        <dbReference type="ARBA" id="ARBA00023145"/>
    </source>
</evidence>
<keyword evidence="5" id="KW-0732">Signal</keyword>
<evidence type="ECO:0000313" key="7">
    <source>
        <dbReference type="Proteomes" id="UP001218231"/>
    </source>
</evidence>
<dbReference type="Gene3D" id="1.10.246.230">
    <property type="match status" value="1"/>
</dbReference>
<keyword evidence="7" id="KW-1185">Reference proteome</keyword>
<dbReference type="InterPro" id="IPR051792">
    <property type="entry name" value="GGT_bact"/>
</dbReference>
<evidence type="ECO:0000256" key="1">
    <source>
        <dbReference type="ARBA" id="ARBA00009381"/>
    </source>
</evidence>
<keyword evidence="4" id="KW-0865">Zymogen</keyword>
<dbReference type="RefSeq" id="WP_273619293.1">
    <property type="nucleotide sequence ID" value="NZ_CP117417.1"/>
</dbReference>
<evidence type="ECO:0000256" key="3">
    <source>
        <dbReference type="ARBA" id="ARBA00022801"/>
    </source>
</evidence>
<dbReference type="SUPFAM" id="SSF56235">
    <property type="entry name" value="N-terminal nucleophile aminohydrolases (Ntn hydrolases)"/>
    <property type="match status" value="1"/>
</dbReference>
<evidence type="ECO:0000256" key="5">
    <source>
        <dbReference type="SAM" id="SignalP"/>
    </source>
</evidence>
<reference evidence="6 7" key="1">
    <citation type="submission" date="2023-02" db="EMBL/GenBank/DDBJ databases">
        <title>Genome sequence of Novosphingobium humi KACC 19094.</title>
        <authorList>
            <person name="Kim S."/>
            <person name="Heo J."/>
            <person name="Kwon S.-W."/>
        </authorList>
    </citation>
    <scope>NUCLEOTIDE SEQUENCE [LARGE SCALE GENOMIC DNA]</scope>
    <source>
        <strain evidence="6 7">KACC 19094</strain>
    </source>
</reference>
<gene>
    <name evidence="6" type="ORF">PQ457_09125</name>
</gene>
<dbReference type="Pfam" id="PF01019">
    <property type="entry name" value="G_glu_transpept"/>
    <property type="match status" value="1"/>
</dbReference>
<evidence type="ECO:0000313" key="6">
    <source>
        <dbReference type="EMBL" id="WCT78999.1"/>
    </source>
</evidence>
<dbReference type="InterPro" id="IPR043137">
    <property type="entry name" value="GGT_ssub_C"/>
</dbReference>
<keyword evidence="2" id="KW-0808">Transferase</keyword>
<dbReference type="Proteomes" id="UP001218231">
    <property type="component" value="Chromosome"/>
</dbReference>
<dbReference type="Gene3D" id="3.60.20.40">
    <property type="match status" value="1"/>
</dbReference>
<keyword evidence="3" id="KW-0378">Hydrolase</keyword>
<evidence type="ECO:0000256" key="2">
    <source>
        <dbReference type="ARBA" id="ARBA00022679"/>
    </source>
</evidence>
<sequence>MLSCRSLFRLGAASLALCALPIAAQARTAPAARPLITVAPAKGDAKAGFATHAMISAANPLAVQTGLRILQKGGSAVDAAVAVQAVLGLVEPESSGLGGGSFLLYYDAKTKRVTAYDGREVAPKGASPRQFYGPDGKLLPFPVAVVGGIATGVPGAIAMLEMAQKEHGRLKWNQLFGEARKLANDGFEVTGKLARAIVSQAPQAKGADAQAYFHKPDGTPYQAGEHIVNKAYAATLDRIAAQGSKGLLTGPVAEKIVAKVTSGPLPSTMTLADLAAYKPRKTEGLCMPYRTHLICTPQAPSGGVAVQEAMGLLAHTDIATRNAQDPKGWLEIAQASRLAYADRDRYEGDPAFVPFPAGLLAPDYIAERAKLIGETIQPVTFGMPKDAPKVGKDATQEPGGTTHMVIVDTAGNVVSMTTTVESIFGSGRMVDGFFLNNQLTDFSFSTNDPDGAPAANAVAPGKRPRSSMAPAIVLTPKRNFELAVGSPGGTSIIAYNIKALVGMLDWGMKPQDAISLPNLVARGNIFSADIFPAPIADALAAKGLPLQTARGENSGLHVIVRRAKGYEGGADPRREGVARGF</sequence>
<name>A0ABY7U3X9_9SPHN</name>